<keyword evidence="1" id="KW-0175">Coiled coil</keyword>
<sequence length="451" mass="51250">NKEIAMEVLEHFGVVKSFYKAQGKNIIHYTGNIDTSDPIKELLYIGVTTVPVYSPSELTDIGKKFDEACLTFPEYLRSASNPSKNPDNQDLLYVLGGFGAYGNPASFHNMFVRDLRNRANQSVKNKLLKPLVTSYPDQKFAKKLKSQVLFDRMMNRPAMQEPTAEAWHRDIIEKSTGNIAPGDIIFGGWVNTSKHPQAFSYIPGSHLGVDLYSLKSGGFAEPGAIFDKSIGTVQKKIKNTEDEDEKEELKKNLKELRGKRKKLYELFKQFKSRTVVPPGHAIIFPQYILHEVVSKGVNHAVKRVFTGYRLTTSNELLMVDKKTRKPTLLNNVKTQSIMRLGGGMLPPVYSANHGMSFLRKKFFIYGSKNPKHGKKASPKNQIKETTITWSNKNFKDVCKINRPARNGKDAYQIVKRYMNSLEEMGLPLYPEYTKKELEIYYPQDLTDANFS</sequence>
<gene>
    <name evidence="2" type="ORF">S01H1_09170</name>
</gene>
<evidence type="ECO:0000256" key="1">
    <source>
        <dbReference type="SAM" id="Coils"/>
    </source>
</evidence>
<comment type="caution">
    <text evidence="2">The sequence shown here is derived from an EMBL/GenBank/DDBJ whole genome shotgun (WGS) entry which is preliminary data.</text>
</comment>
<reference evidence="2" key="1">
    <citation type="journal article" date="2014" name="Front. Microbiol.">
        <title>High frequency of phylogenetically diverse reductive dehalogenase-homologous genes in deep subseafloor sedimentary metagenomes.</title>
        <authorList>
            <person name="Kawai M."/>
            <person name="Futagami T."/>
            <person name="Toyoda A."/>
            <person name="Takaki Y."/>
            <person name="Nishi S."/>
            <person name="Hori S."/>
            <person name="Arai W."/>
            <person name="Tsubouchi T."/>
            <person name="Morono Y."/>
            <person name="Uchiyama I."/>
            <person name="Ito T."/>
            <person name="Fujiyama A."/>
            <person name="Inagaki F."/>
            <person name="Takami H."/>
        </authorList>
    </citation>
    <scope>NUCLEOTIDE SEQUENCE</scope>
    <source>
        <strain evidence="2">Expedition CK06-06</strain>
    </source>
</reference>
<dbReference type="EMBL" id="BARS01004686">
    <property type="protein sequence ID" value="GAF82047.1"/>
    <property type="molecule type" value="Genomic_DNA"/>
</dbReference>
<feature type="non-terminal residue" evidence="2">
    <location>
        <position position="1"/>
    </location>
</feature>
<dbReference type="AlphaFoldDB" id="X0T1L4"/>
<protein>
    <submittedName>
        <fullName evidence="2">Uncharacterized protein</fullName>
    </submittedName>
</protein>
<proteinExistence type="predicted"/>
<accession>X0T1L4</accession>
<feature type="coiled-coil region" evidence="1">
    <location>
        <begin position="239"/>
        <end position="266"/>
    </location>
</feature>
<organism evidence="2">
    <name type="scientific">marine sediment metagenome</name>
    <dbReference type="NCBI Taxonomy" id="412755"/>
    <lineage>
        <taxon>unclassified sequences</taxon>
        <taxon>metagenomes</taxon>
        <taxon>ecological metagenomes</taxon>
    </lineage>
</organism>
<evidence type="ECO:0000313" key="2">
    <source>
        <dbReference type="EMBL" id="GAF82047.1"/>
    </source>
</evidence>
<name>X0T1L4_9ZZZZ</name>
<feature type="non-terminal residue" evidence="2">
    <location>
        <position position="451"/>
    </location>
</feature>